<dbReference type="InterPro" id="IPR018660">
    <property type="entry name" value="MliC"/>
</dbReference>
<dbReference type="AlphaFoldDB" id="A0A975JX70"/>
<feature type="signal peptide" evidence="6">
    <location>
        <begin position="1"/>
        <end position="17"/>
    </location>
</feature>
<evidence type="ECO:0000256" key="3">
    <source>
        <dbReference type="ARBA" id="ARBA00023139"/>
    </source>
</evidence>
<feature type="region of interest" description="Disordered" evidence="5">
    <location>
        <begin position="20"/>
        <end position="45"/>
    </location>
</feature>
<dbReference type="RefSeq" id="WP_211698920.1">
    <property type="nucleotide sequence ID" value="NZ_CP046600.1"/>
</dbReference>
<name>A0A975JX70_9MYCO</name>
<dbReference type="Pfam" id="PF09864">
    <property type="entry name" value="MliC"/>
    <property type="match status" value="1"/>
</dbReference>
<evidence type="ECO:0000256" key="1">
    <source>
        <dbReference type="ARBA" id="ARBA00022729"/>
    </source>
</evidence>
<keyword evidence="3" id="KW-0564">Palmitate</keyword>
<dbReference type="PROSITE" id="PS51257">
    <property type="entry name" value="PROKAR_LIPOPROTEIN"/>
    <property type="match status" value="1"/>
</dbReference>
<dbReference type="InterPro" id="IPR009739">
    <property type="entry name" value="LprI-like_N"/>
</dbReference>
<evidence type="ECO:0000256" key="4">
    <source>
        <dbReference type="ARBA" id="ARBA00023288"/>
    </source>
</evidence>
<evidence type="ECO:0000313" key="10">
    <source>
        <dbReference type="Proteomes" id="UP000682202"/>
    </source>
</evidence>
<organism evidence="9 10">
    <name type="scientific">Mycobacterium spongiae</name>
    <dbReference type="NCBI Taxonomy" id="886343"/>
    <lineage>
        <taxon>Bacteria</taxon>
        <taxon>Bacillati</taxon>
        <taxon>Actinomycetota</taxon>
        <taxon>Actinomycetes</taxon>
        <taxon>Mycobacteriales</taxon>
        <taxon>Mycobacteriaceae</taxon>
        <taxon>Mycobacterium</taxon>
    </lineage>
</organism>
<dbReference type="KEGG" id="mspg:F6B93_09800"/>
<dbReference type="GO" id="GO:0005576">
    <property type="term" value="C:extracellular region"/>
    <property type="evidence" value="ECO:0007669"/>
    <property type="project" value="TreeGrafter"/>
</dbReference>
<dbReference type="Proteomes" id="UP000682202">
    <property type="component" value="Chromosome"/>
</dbReference>
<keyword evidence="10" id="KW-1185">Reference proteome</keyword>
<proteinExistence type="predicted"/>
<feature type="domain" description="Lysozyme inhibitor LprI-like N-terminal" evidence="7">
    <location>
        <begin position="47"/>
        <end position="121"/>
    </location>
</feature>
<evidence type="ECO:0000313" key="9">
    <source>
        <dbReference type="EMBL" id="QUR67350.1"/>
    </source>
</evidence>
<dbReference type="Gene3D" id="2.40.128.200">
    <property type="match status" value="1"/>
</dbReference>
<dbReference type="InterPro" id="IPR052755">
    <property type="entry name" value="Lysozyme_Inhibitor_LprI"/>
</dbReference>
<dbReference type="InterPro" id="IPR036328">
    <property type="entry name" value="MliC_sf"/>
</dbReference>
<accession>A0A975JX70</accession>
<evidence type="ECO:0000256" key="6">
    <source>
        <dbReference type="SAM" id="SignalP"/>
    </source>
</evidence>
<sequence>MKLIAILAAALTVSACASTTPQPAAGSTAPGTRASTTSLATGSSLDCTRPATAAQRLVCADSRLIDLDNRVEAAYQQALSRRGADTSALASAQRTWATTERDTCPQTADPHTCLLEAYQTRLVRLTIDDPATPTPPLVTYQCPPQDSPLTARFYNQLDPPSAVLNWKGDQQILFVQPSGSGARYGRQGVEYWEHQGEVRLKINGTTFACTTT</sequence>
<dbReference type="EMBL" id="CP046600">
    <property type="protein sequence ID" value="QUR67350.1"/>
    <property type="molecule type" value="Genomic_DNA"/>
</dbReference>
<feature type="domain" description="C-type lysozyme inhibitor" evidence="8">
    <location>
        <begin position="140"/>
        <end position="205"/>
    </location>
</feature>
<keyword evidence="4" id="KW-0449">Lipoprotein</keyword>
<keyword evidence="1 6" id="KW-0732">Signal</keyword>
<reference evidence="9" key="1">
    <citation type="submission" date="2019-12" db="EMBL/GenBank/DDBJ databases">
        <title>Mycobacterium spongiae sp. nov.</title>
        <authorList>
            <person name="Stinear T."/>
        </authorList>
    </citation>
    <scope>NUCLEOTIDE SEQUENCE</scope>
    <source>
        <strain evidence="9">FSD4b-SM</strain>
    </source>
</reference>
<gene>
    <name evidence="9" type="ORF">F6B93_09800</name>
</gene>
<dbReference type="PANTHER" id="PTHR37549:SF1">
    <property type="entry name" value="LIPOPROTEIN LPRI"/>
    <property type="match status" value="1"/>
</dbReference>
<evidence type="ECO:0000256" key="2">
    <source>
        <dbReference type="ARBA" id="ARBA00023136"/>
    </source>
</evidence>
<keyword evidence="2" id="KW-0472">Membrane</keyword>
<feature type="compositionally biased region" description="Low complexity" evidence="5">
    <location>
        <begin position="31"/>
        <end position="45"/>
    </location>
</feature>
<dbReference type="SUPFAM" id="SSF141488">
    <property type="entry name" value="YdhA-like"/>
    <property type="match status" value="1"/>
</dbReference>
<evidence type="ECO:0000259" key="8">
    <source>
        <dbReference type="Pfam" id="PF09864"/>
    </source>
</evidence>
<protein>
    <submittedName>
        <fullName evidence="9">DUF1311 domain-containing protein</fullName>
    </submittedName>
</protein>
<dbReference type="PANTHER" id="PTHR37549">
    <property type="entry name" value="LIPOPROTEIN LPRI"/>
    <property type="match status" value="1"/>
</dbReference>
<dbReference type="Gene3D" id="1.20.1270.180">
    <property type="match status" value="1"/>
</dbReference>
<dbReference type="Pfam" id="PF07007">
    <property type="entry name" value="LprI"/>
    <property type="match status" value="1"/>
</dbReference>
<evidence type="ECO:0000256" key="5">
    <source>
        <dbReference type="SAM" id="MobiDB-lite"/>
    </source>
</evidence>
<evidence type="ECO:0000259" key="7">
    <source>
        <dbReference type="Pfam" id="PF07007"/>
    </source>
</evidence>
<feature type="chain" id="PRO_5038867231" evidence="6">
    <location>
        <begin position="18"/>
        <end position="212"/>
    </location>
</feature>